<feature type="transmembrane region" description="Helical" evidence="2">
    <location>
        <begin position="37"/>
        <end position="54"/>
    </location>
</feature>
<feature type="compositionally biased region" description="Basic and acidic residues" evidence="1">
    <location>
        <begin position="164"/>
        <end position="181"/>
    </location>
</feature>
<sequence length="208" mass="23885">MSFLTQWITNIIIFILLAIIIDLLLPNSSLRRYTKMVTGLLLMTIILSPIFELFNKDLEEILENMDVTEYVNAEEMKNEIDMKKKEIQALHSAYTLEQMAVQLQESVEEELMTQHSLEIQNLEIDAEEPDDPTSDPIIHSVFISLKETDDEEEDAIEAVELVEVDTREPNSNEPSSSKDEETITTLLSDRWSLDPEVIEVEIERGNEG</sequence>
<dbReference type="InterPro" id="IPR014245">
    <property type="entry name" value="Spore_III_AF"/>
</dbReference>
<keyword evidence="2" id="KW-1133">Transmembrane helix</keyword>
<dbReference type="Pfam" id="PF09581">
    <property type="entry name" value="Spore_III_AF"/>
    <property type="match status" value="1"/>
</dbReference>
<feature type="region of interest" description="Disordered" evidence="1">
    <location>
        <begin position="163"/>
        <end position="190"/>
    </location>
</feature>
<accession>A0A285CKS5</accession>
<dbReference type="EMBL" id="OAOP01000002">
    <property type="protein sequence ID" value="SNX67965.1"/>
    <property type="molecule type" value="Genomic_DNA"/>
</dbReference>
<dbReference type="AlphaFoldDB" id="A0A285CKS5"/>
<name>A0A285CKS5_9BACI</name>
<keyword evidence="2" id="KW-0812">Transmembrane</keyword>
<proteinExistence type="predicted"/>
<evidence type="ECO:0000256" key="2">
    <source>
        <dbReference type="SAM" id="Phobius"/>
    </source>
</evidence>
<keyword evidence="4" id="KW-1185">Reference proteome</keyword>
<protein>
    <submittedName>
        <fullName evidence="3">Stage III sporulation protein AF</fullName>
    </submittedName>
</protein>
<dbReference type="Proteomes" id="UP000219546">
    <property type="component" value="Unassembled WGS sequence"/>
</dbReference>
<organism evidence="3 4">
    <name type="scientific">Bacillus oleivorans</name>
    <dbReference type="NCBI Taxonomy" id="1448271"/>
    <lineage>
        <taxon>Bacteria</taxon>
        <taxon>Bacillati</taxon>
        <taxon>Bacillota</taxon>
        <taxon>Bacilli</taxon>
        <taxon>Bacillales</taxon>
        <taxon>Bacillaceae</taxon>
        <taxon>Bacillus</taxon>
    </lineage>
</organism>
<dbReference type="RefSeq" id="WP_097157375.1">
    <property type="nucleotide sequence ID" value="NZ_JBEPMQ010000013.1"/>
</dbReference>
<dbReference type="OrthoDB" id="2375554at2"/>
<evidence type="ECO:0000256" key="1">
    <source>
        <dbReference type="SAM" id="MobiDB-lite"/>
    </source>
</evidence>
<feature type="transmembrane region" description="Helical" evidence="2">
    <location>
        <begin position="6"/>
        <end position="25"/>
    </location>
</feature>
<evidence type="ECO:0000313" key="4">
    <source>
        <dbReference type="Proteomes" id="UP000219546"/>
    </source>
</evidence>
<reference evidence="3 4" key="1">
    <citation type="submission" date="2017-08" db="EMBL/GenBank/DDBJ databases">
        <authorList>
            <person name="de Groot N.N."/>
        </authorList>
    </citation>
    <scope>NUCLEOTIDE SEQUENCE [LARGE SCALE GENOMIC DNA]</scope>
    <source>
        <strain evidence="3 4">JC228</strain>
    </source>
</reference>
<evidence type="ECO:0000313" key="3">
    <source>
        <dbReference type="EMBL" id="SNX67965.1"/>
    </source>
</evidence>
<dbReference type="NCBIfam" id="TIGR02896">
    <property type="entry name" value="spore_III_AF"/>
    <property type="match status" value="1"/>
</dbReference>
<gene>
    <name evidence="3" type="ORF">SAMN05877753_102170</name>
</gene>
<keyword evidence="2" id="KW-0472">Membrane</keyword>